<evidence type="ECO:0000313" key="1">
    <source>
        <dbReference type="EMBL" id="QJI04809.1"/>
    </source>
</evidence>
<accession>A0A6M3Y3I3</accession>
<dbReference type="EMBL" id="MT145190">
    <property type="protein sequence ID" value="QJI04809.1"/>
    <property type="molecule type" value="Genomic_DNA"/>
</dbReference>
<organism evidence="1">
    <name type="scientific">viral metagenome</name>
    <dbReference type="NCBI Taxonomy" id="1070528"/>
    <lineage>
        <taxon>unclassified sequences</taxon>
        <taxon>metagenomes</taxon>
        <taxon>organismal metagenomes</taxon>
    </lineage>
</organism>
<reference evidence="1" key="1">
    <citation type="submission" date="2020-03" db="EMBL/GenBank/DDBJ databases">
        <title>The deep terrestrial virosphere.</title>
        <authorList>
            <person name="Holmfeldt K."/>
            <person name="Nilsson E."/>
            <person name="Simone D."/>
            <person name="Lopez-Fernandez M."/>
            <person name="Wu X."/>
            <person name="de Brujin I."/>
            <person name="Lundin D."/>
            <person name="Andersson A."/>
            <person name="Bertilsson S."/>
            <person name="Dopson M."/>
        </authorList>
    </citation>
    <scope>NUCLEOTIDE SEQUENCE</scope>
    <source>
        <strain evidence="1">MM415A00115</strain>
    </source>
</reference>
<proteinExistence type="predicted"/>
<protein>
    <submittedName>
        <fullName evidence="1">Uncharacterized protein</fullName>
    </submittedName>
</protein>
<sequence length="497" mass="52015">MLLKDGRLIDGVAPMPTHDVTQSSENVAITGETVTWADGAAGTTQQIKLVNDGIMNATGAHIGKDGDTSITWTTGTVLTIEVDWKFRGHHSKDNDTARLATLGNGYYMVDYENGYILGKNAITTSTATDTIAYKIRLRTVTISGSGSGGTTDVDITKIGGVAVVADDGAFTAGTSTGIVAFGLADETSTDSVDEGDVGALRMTLDRKQIMAGAFVDDAALAGGKYTLVVGARADETATDSVDEGDAGYLRMTLNRRLITAGQLLDDSALGIGTDYVTPIGGLADETATDSVDEGDVGAVRMTLTRKLFTAACQIHDAVASGYINVMGATARAAQQTAVAAADAVGLVTNLFGELVIAGYDWASGTIRTTEADPISDHHVEETLINATNITTNTTTYAYFDMDGFKNFSLQGETSGAAPTDVLTVTVEGTNQDDGTAPASCVYQDVTNALFTVASAVDTDFFWLCDTQCAFKFIRVKYVTSNGGGGDADLTVYIKKMY</sequence>
<gene>
    <name evidence="1" type="ORF">MM415A00115_0044</name>
</gene>
<name>A0A6M3Y3I3_9ZZZZ</name>
<dbReference type="AlphaFoldDB" id="A0A6M3Y3I3"/>